<dbReference type="InterPro" id="IPR005025">
    <property type="entry name" value="FMN_Rdtase-like_dom"/>
</dbReference>
<dbReference type="GO" id="GO:0016491">
    <property type="term" value="F:oxidoreductase activity"/>
    <property type="evidence" value="ECO:0007669"/>
    <property type="project" value="InterPro"/>
</dbReference>
<evidence type="ECO:0000259" key="1">
    <source>
        <dbReference type="Pfam" id="PF03358"/>
    </source>
</evidence>
<accession>A0A2K2F7Z3</accession>
<dbReference type="AlphaFoldDB" id="A0A2K2F7Z3"/>
<keyword evidence="3" id="KW-1185">Reference proteome</keyword>
<name>A0A2K2F7Z3_9CLOT</name>
<sequence length="191" mass="22073">MKVLVISDASDTSKLGMKIKQELKDFLQKNGHKVSVYDIQTQDMHHCVGCFGCWIKTPGECVYKDISTDINKEYIGSNIAIFVSPVKYGCYTPAIRRTLDRMLPNILPFFKKVNGEMHHAPRYKKYPRFVVFGYGEDITSDEEDTFRSLCDANAMNFQVRKAQTYICRNETELEGRLNSLDKYIRSVRCNE</sequence>
<dbReference type="EMBL" id="NIOJ01000084">
    <property type="protein sequence ID" value="PNT94902.1"/>
    <property type="molecule type" value="Genomic_DNA"/>
</dbReference>
<gene>
    <name evidence="2" type="ORF">CDQ84_18055</name>
</gene>
<dbReference type="Pfam" id="PF03358">
    <property type="entry name" value="FMN_red"/>
    <property type="match status" value="1"/>
</dbReference>
<dbReference type="Proteomes" id="UP000236151">
    <property type="component" value="Unassembled WGS sequence"/>
</dbReference>
<comment type="caution">
    <text evidence="2">The sequence shown here is derived from an EMBL/GenBank/DDBJ whole genome shotgun (WGS) entry which is preliminary data.</text>
</comment>
<dbReference type="SUPFAM" id="SSF52218">
    <property type="entry name" value="Flavoproteins"/>
    <property type="match status" value="1"/>
</dbReference>
<dbReference type="PANTHER" id="PTHR43741:SF3">
    <property type="entry name" value="NADPH-DEPENDENT FMN REDUCTASE-LIKE DOMAIN-CONTAINING PROTEIN"/>
    <property type="match status" value="1"/>
</dbReference>
<evidence type="ECO:0000313" key="3">
    <source>
        <dbReference type="Proteomes" id="UP000236151"/>
    </source>
</evidence>
<organism evidence="2 3">
    <name type="scientific">Clostridium thermosuccinogenes</name>
    <dbReference type="NCBI Taxonomy" id="84032"/>
    <lineage>
        <taxon>Bacteria</taxon>
        <taxon>Bacillati</taxon>
        <taxon>Bacillota</taxon>
        <taxon>Clostridia</taxon>
        <taxon>Eubacteriales</taxon>
        <taxon>Clostridiaceae</taxon>
        <taxon>Clostridium</taxon>
    </lineage>
</organism>
<protein>
    <recommendedName>
        <fullName evidence="1">NADPH-dependent FMN reductase-like domain-containing protein</fullName>
    </recommendedName>
</protein>
<dbReference type="KEGG" id="cthd:CDO33_12790"/>
<feature type="domain" description="NADPH-dependent FMN reductase-like" evidence="1">
    <location>
        <begin position="1"/>
        <end position="112"/>
    </location>
</feature>
<reference evidence="3" key="1">
    <citation type="submission" date="2017-06" db="EMBL/GenBank/DDBJ databases">
        <title>Investigating the central metabolism of Clostridium thermosuccinogenes.</title>
        <authorList>
            <person name="Koendjbiharie J.G."/>
            <person name="Van Kranenburg R."/>
            <person name="Vriesendorp B."/>
        </authorList>
    </citation>
    <scope>NUCLEOTIDE SEQUENCE [LARGE SCALE GENOMIC DNA]</scope>
    <source>
        <strain evidence="3">DSM 5806</strain>
    </source>
</reference>
<dbReference type="PANTHER" id="PTHR43741">
    <property type="entry name" value="FMN-DEPENDENT NADH-AZOREDUCTASE 1"/>
    <property type="match status" value="1"/>
</dbReference>
<proteinExistence type="predicted"/>
<evidence type="ECO:0000313" key="2">
    <source>
        <dbReference type="EMBL" id="PNT94902.1"/>
    </source>
</evidence>
<dbReference type="InterPro" id="IPR029039">
    <property type="entry name" value="Flavoprotein-like_sf"/>
</dbReference>
<dbReference type="OrthoDB" id="9805976at2"/>
<dbReference type="Gene3D" id="3.40.50.360">
    <property type="match status" value="1"/>
</dbReference>
<dbReference type="InterPro" id="IPR050104">
    <property type="entry name" value="FMN-dep_NADH:Q_OxRdtase_AzoR1"/>
</dbReference>
<dbReference type="RefSeq" id="WP_103083135.1">
    <property type="nucleotide sequence ID" value="NZ_CP021850.1"/>
</dbReference>